<dbReference type="EMBL" id="CAVNYO010000169">
    <property type="protein sequence ID" value="CAK5270859.1"/>
    <property type="molecule type" value="Genomic_DNA"/>
</dbReference>
<sequence length="220" mass="25219">MLFLSPIPQAEYQNLERKGIKHEQVSAPSTIFLERLDLAMSPLQVVDVFSHREGSRFSLLRLQTLCCTHREFLDRPGIRDARQSLQALQIEPPTPEGPVRWKLDMADFPNVSVIGLRPNFFLLPSALTSFMRFFKDVFRPTQKNTVRVFVFPSLLFPSLDWPEADAVIDELLSTMSPPPMIALDRDDHYRDISPFFVKLSSSGRLRQADFTKAEEALLAR</sequence>
<organism evidence="1 2">
    <name type="scientific">Mycena citricolor</name>
    <dbReference type="NCBI Taxonomy" id="2018698"/>
    <lineage>
        <taxon>Eukaryota</taxon>
        <taxon>Fungi</taxon>
        <taxon>Dikarya</taxon>
        <taxon>Basidiomycota</taxon>
        <taxon>Agaricomycotina</taxon>
        <taxon>Agaricomycetes</taxon>
        <taxon>Agaricomycetidae</taxon>
        <taxon>Agaricales</taxon>
        <taxon>Marasmiineae</taxon>
        <taxon>Mycenaceae</taxon>
        <taxon>Mycena</taxon>
    </lineage>
</organism>
<evidence type="ECO:0000313" key="2">
    <source>
        <dbReference type="Proteomes" id="UP001295794"/>
    </source>
</evidence>
<accession>A0AAD2H9Y1</accession>
<proteinExistence type="predicted"/>
<dbReference type="AlphaFoldDB" id="A0AAD2H9Y1"/>
<reference evidence="1" key="1">
    <citation type="submission" date="2023-11" db="EMBL/GenBank/DDBJ databases">
        <authorList>
            <person name="De Vega J J."/>
            <person name="De Vega J J."/>
        </authorList>
    </citation>
    <scope>NUCLEOTIDE SEQUENCE</scope>
</reference>
<keyword evidence="2" id="KW-1185">Reference proteome</keyword>
<dbReference type="Proteomes" id="UP001295794">
    <property type="component" value="Unassembled WGS sequence"/>
</dbReference>
<evidence type="ECO:0000313" key="1">
    <source>
        <dbReference type="EMBL" id="CAK5270859.1"/>
    </source>
</evidence>
<name>A0AAD2H9Y1_9AGAR</name>
<comment type="caution">
    <text evidence="1">The sequence shown here is derived from an EMBL/GenBank/DDBJ whole genome shotgun (WGS) entry which is preliminary data.</text>
</comment>
<gene>
    <name evidence="1" type="ORF">MYCIT1_LOCUS15611</name>
</gene>
<protein>
    <submittedName>
        <fullName evidence="1">Uncharacterized protein</fullName>
    </submittedName>
</protein>